<dbReference type="RefSeq" id="WP_009196540.1">
    <property type="nucleotide sequence ID" value="NZ_AODQ01000094.1"/>
</dbReference>
<evidence type="ECO:0000313" key="1">
    <source>
        <dbReference type="EMBL" id="EMR01728.1"/>
    </source>
</evidence>
<dbReference type="AlphaFoldDB" id="M7MZ62"/>
<reference evidence="1 2" key="1">
    <citation type="journal article" date="2013" name="Genome Announc.">
        <title>Draft Genome Sequence of Cesiribacter andamanensis Strain AMV16T, Isolated from a Soil Sample from a Mud Volcano in the Andaman Islands, India.</title>
        <authorList>
            <person name="Shivaji S."/>
            <person name="Ara S."/>
            <person name="Begum Z."/>
            <person name="Srinivas T.N."/>
            <person name="Singh A."/>
            <person name="Kumar Pinnaka A."/>
        </authorList>
    </citation>
    <scope>NUCLEOTIDE SEQUENCE [LARGE SCALE GENOMIC DNA]</scope>
    <source>
        <strain evidence="1 2">AMV16</strain>
    </source>
</reference>
<dbReference type="STRING" id="1279009.ADICEAN_03157"/>
<comment type="caution">
    <text evidence="1">The sequence shown here is derived from an EMBL/GenBank/DDBJ whole genome shotgun (WGS) entry which is preliminary data.</text>
</comment>
<gene>
    <name evidence="1" type="ORF">ADICEAN_03157</name>
</gene>
<dbReference type="eggNOG" id="COG0770">
    <property type="taxonomic scope" value="Bacteria"/>
</dbReference>
<accession>M7MZ62</accession>
<proteinExistence type="predicted"/>
<name>M7MZ62_9BACT</name>
<sequence length="67" mass="7443">MSIPSFTPTGDYYQAELLTADPFVELKSESGHTVKTQLMGVYNFENIAAALCIGKFFEVPEKRPTRG</sequence>
<evidence type="ECO:0000313" key="2">
    <source>
        <dbReference type="Proteomes" id="UP000011910"/>
    </source>
</evidence>
<dbReference type="Proteomes" id="UP000011910">
    <property type="component" value="Unassembled WGS sequence"/>
</dbReference>
<dbReference type="EMBL" id="AODQ01000094">
    <property type="protein sequence ID" value="EMR01728.1"/>
    <property type="molecule type" value="Genomic_DNA"/>
</dbReference>
<organism evidence="1 2">
    <name type="scientific">Cesiribacter andamanensis AMV16</name>
    <dbReference type="NCBI Taxonomy" id="1279009"/>
    <lineage>
        <taxon>Bacteria</taxon>
        <taxon>Pseudomonadati</taxon>
        <taxon>Bacteroidota</taxon>
        <taxon>Cytophagia</taxon>
        <taxon>Cytophagales</taxon>
        <taxon>Cesiribacteraceae</taxon>
        <taxon>Cesiribacter</taxon>
    </lineage>
</organism>
<keyword evidence="2" id="KW-1185">Reference proteome</keyword>
<protein>
    <submittedName>
        <fullName evidence="1">Uncharacterized protein</fullName>
    </submittedName>
</protein>
<dbReference type="OrthoDB" id="9801978at2"/>